<dbReference type="KEGG" id="eae:EAE_21445"/>
<dbReference type="InterPro" id="IPR051397">
    <property type="entry name" value="Zn-ADH-like_protein"/>
</dbReference>
<evidence type="ECO:0000313" key="2">
    <source>
        <dbReference type="EMBL" id="AEG99192.1"/>
    </source>
</evidence>
<dbReference type="RefSeq" id="WP_015705748.1">
    <property type="nucleotide sequence ID" value="NC_015663.1"/>
</dbReference>
<dbReference type="EMBL" id="CP002824">
    <property type="protein sequence ID" value="AEG99192.1"/>
    <property type="molecule type" value="Genomic_DNA"/>
</dbReference>
<sequence>MKAAVVFDLSEGPIWADFSEPQPAAGHTLIDVRAAAISHVVKGRASGRHYSFDGTLPFVVGIDGVGMTSDGQRVYFAFPSAPFGSMAQRAPVALQNCLPLPDALDDISAAAMANPGMSAWAALVKRAQFQAGETVLINGATGSAGQLAVQIARYLGAKKIIATGRNAQALTALAADECINLTADEQTLNAQFATASAGQIDVVVDYLWGRSAELLLPILAKYTPGDKPVRYVQVGSLAGADIRLNGAVLRAAPLQLMGSGIGSLSMPQLLAATGEMLQAAVPGHFTIATTPLPLRDVAAAWPRDNSQKRTVFTLD</sequence>
<dbReference type="Gene3D" id="3.40.50.720">
    <property type="entry name" value="NAD(P)-binding Rossmann-like Domain"/>
    <property type="match status" value="1"/>
</dbReference>
<dbReference type="PATRIC" id="fig|1028307.3.peg.4269"/>
<dbReference type="OrthoDB" id="9787435at2"/>
<dbReference type="InterPro" id="IPR020843">
    <property type="entry name" value="ER"/>
</dbReference>
<dbReference type="SUPFAM" id="SSF51735">
    <property type="entry name" value="NAD(P)-binding Rossmann-fold domains"/>
    <property type="match status" value="1"/>
</dbReference>
<dbReference type="InterPro" id="IPR036291">
    <property type="entry name" value="NAD(P)-bd_dom_sf"/>
</dbReference>
<dbReference type="PANTHER" id="PTHR43677:SF11">
    <property type="entry name" value="ZINC-CONTAINING ALCOHOL DEHYDROGENASE"/>
    <property type="match status" value="1"/>
</dbReference>
<evidence type="ECO:0000313" key="3">
    <source>
        <dbReference type="Proteomes" id="UP000008881"/>
    </source>
</evidence>
<accession>A0A0H3FXR3</accession>
<dbReference type="GeneID" id="93312464"/>
<reference evidence="2 3" key="1">
    <citation type="journal article" date="2012" name="J. Bacteriol.">
        <title>Complete genome sequence of Enterobacter aerogenes KCTC 2190.</title>
        <authorList>
            <person name="Shin S.H."/>
            <person name="Kim S."/>
            <person name="Kim J.Y."/>
            <person name="Lee S."/>
            <person name="Um Y."/>
            <person name="Oh M.K."/>
            <person name="Kim Y.R."/>
            <person name="Lee J."/>
            <person name="Yang K.S."/>
        </authorList>
    </citation>
    <scope>NUCLEOTIDE SEQUENCE [LARGE SCALE GENOMIC DNA]</scope>
    <source>
        <strain evidence="2 3">KCTC 2190</strain>
    </source>
</reference>
<gene>
    <name evidence="2" type="ordered locus">EAE_21445</name>
</gene>
<feature type="domain" description="Enoyl reductase (ER)" evidence="1">
    <location>
        <begin position="8"/>
        <end position="287"/>
    </location>
</feature>
<dbReference type="Gene3D" id="3.90.180.10">
    <property type="entry name" value="Medium-chain alcohol dehydrogenases, catalytic domain"/>
    <property type="match status" value="1"/>
</dbReference>
<dbReference type="eggNOG" id="COG0604">
    <property type="taxonomic scope" value="Bacteria"/>
</dbReference>
<dbReference type="PANTHER" id="PTHR43677">
    <property type="entry name" value="SHORT-CHAIN DEHYDROGENASE/REDUCTASE"/>
    <property type="match status" value="1"/>
</dbReference>
<evidence type="ECO:0000259" key="1">
    <source>
        <dbReference type="SMART" id="SM00829"/>
    </source>
</evidence>
<dbReference type="GO" id="GO:0016491">
    <property type="term" value="F:oxidoreductase activity"/>
    <property type="evidence" value="ECO:0007669"/>
    <property type="project" value="InterPro"/>
</dbReference>
<dbReference type="AlphaFoldDB" id="A0A0H3FXR3"/>
<name>A0A0H3FXR3_KLEAK</name>
<protein>
    <submittedName>
        <fullName evidence="2">Alcohol dehydrogenase zinc-binding domain protein</fullName>
    </submittedName>
</protein>
<keyword evidence="3" id="KW-1185">Reference proteome</keyword>
<dbReference type="SUPFAM" id="SSF50129">
    <property type="entry name" value="GroES-like"/>
    <property type="match status" value="1"/>
</dbReference>
<dbReference type="Proteomes" id="UP000008881">
    <property type="component" value="Chromosome"/>
</dbReference>
<proteinExistence type="predicted"/>
<dbReference type="InterPro" id="IPR011032">
    <property type="entry name" value="GroES-like_sf"/>
</dbReference>
<dbReference type="HOGENOM" id="CLU_026673_7_0_6"/>
<dbReference type="SMART" id="SM00829">
    <property type="entry name" value="PKS_ER"/>
    <property type="match status" value="1"/>
</dbReference>
<organism evidence="2 3">
    <name type="scientific">Klebsiella aerogenes (strain ATCC 13048 / DSM 30053 / CCUG 1429 / JCM 1235 / KCTC 2190 / NBRC 13534 / NCIMB 10102 / NCTC 10006 / CDC 819-56)</name>
    <name type="common">Enterobacter aerogenes</name>
    <dbReference type="NCBI Taxonomy" id="1028307"/>
    <lineage>
        <taxon>Bacteria</taxon>
        <taxon>Pseudomonadati</taxon>
        <taxon>Pseudomonadota</taxon>
        <taxon>Gammaproteobacteria</taxon>
        <taxon>Enterobacterales</taxon>
        <taxon>Enterobacteriaceae</taxon>
        <taxon>Klebsiella/Raoultella group</taxon>
        <taxon>Klebsiella</taxon>
    </lineage>
</organism>